<dbReference type="EMBL" id="CAKP01000159">
    <property type="protein sequence ID" value="CCJ34786.1"/>
    <property type="molecule type" value="Genomic_DNA"/>
</dbReference>
<dbReference type="AlphaFoldDB" id="I7KWX1"/>
<evidence type="ECO:0000313" key="2">
    <source>
        <dbReference type="EMBL" id="CCJ34566.1"/>
    </source>
</evidence>
<organism evidence="3 5">
    <name type="scientific">Caloramator australicus RC3</name>
    <dbReference type="NCBI Taxonomy" id="857293"/>
    <lineage>
        <taxon>Bacteria</taxon>
        <taxon>Bacillati</taxon>
        <taxon>Bacillota</taxon>
        <taxon>Clostridia</taxon>
        <taxon>Eubacteriales</taxon>
        <taxon>Clostridiaceae</taxon>
        <taxon>Caloramator</taxon>
    </lineage>
</organism>
<reference evidence="3" key="2">
    <citation type="submission" date="2011-07" db="EMBL/GenBank/DDBJ databases">
        <authorList>
            <person name="Patel B."/>
        </authorList>
    </citation>
    <scope>NUCLEOTIDE SEQUENCE</scope>
    <source>
        <strain evidence="3">RC3</strain>
    </source>
</reference>
<evidence type="ECO:0000313" key="1">
    <source>
        <dbReference type="EMBL" id="CCJ33403.1"/>
    </source>
</evidence>
<name>I7KWX1_9CLOT</name>
<comment type="caution">
    <text evidence="3">The sequence shown here is derived from an EMBL/GenBank/DDBJ whole genome shotgun (WGS) entry which is preliminary data.</text>
</comment>
<sequence length="76" mass="8899">MAKLRVFSRNGGNLREISIYKEDVETFRLNKKKIKETIKRINNSSREGINNITILNIGKVTPMYKILKSIKYENII</sequence>
<gene>
    <name evidence="1" type="ORF">CAAU_1319</name>
    <name evidence="2" type="ORF">CAAU_2483</name>
    <name evidence="3" type="ORF">CAAU_2653</name>
    <name evidence="4" type="ORF">CAAU_2703</name>
</gene>
<dbReference type="eggNOG" id="ENOG502ZTAB">
    <property type="taxonomic scope" value="Bacteria"/>
</dbReference>
<evidence type="ECO:0000313" key="3">
    <source>
        <dbReference type="EMBL" id="CCJ34736.1"/>
    </source>
</evidence>
<evidence type="ECO:0000313" key="4">
    <source>
        <dbReference type="EMBL" id="CCJ34786.1"/>
    </source>
</evidence>
<dbReference type="STRING" id="857293.CAAU_1319"/>
<dbReference type="EMBL" id="CAKP01000151">
    <property type="protein sequence ID" value="CCJ34736.1"/>
    <property type="molecule type" value="Genomic_DNA"/>
</dbReference>
<keyword evidence="5" id="KW-1185">Reference proteome</keyword>
<evidence type="ECO:0000313" key="5">
    <source>
        <dbReference type="Proteomes" id="UP000007652"/>
    </source>
</evidence>
<proteinExistence type="predicted"/>
<reference evidence="3 5" key="1">
    <citation type="journal article" date="2011" name="J. Bacteriol.">
        <title>Draft genome sequence of Caloramator australicus strain RC3T, a thermoanaerobe from the Great Artesian Basin of Australia.</title>
        <authorList>
            <person name="Ogg C.D."/>
            <person name="Patel B.K.C."/>
        </authorList>
    </citation>
    <scope>NUCLEOTIDE SEQUENCE [LARGE SCALE GENOMIC DNA]</scope>
    <source>
        <strain evidence="3 5">RC3</strain>
    </source>
</reference>
<protein>
    <submittedName>
        <fullName evidence="3">Uncharacterized protein</fullName>
    </submittedName>
</protein>
<dbReference type="Proteomes" id="UP000007652">
    <property type="component" value="Unassembled WGS sequence"/>
</dbReference>
<accession>I7KWX1</accession>
<dbReference type="EMBL" id="CAKP01000069">
    <property type="protein sequence ID" value="CCJ33403.1"/>
    <property type="molecule type" value="Genomic_DNA"/>
</dbReference>
<dbReference type="EMBL" id="CAKP01000137">
    <property type="protein sequence ID" value="CCJ34566.1"/>
    <property type="molecule type" value="Genomic_DNA"/>
</dbReference>